<organism evidence="2 3">
    <name type="scientific">Dreissena polymorpha</name>
    <name type="common">Zebra mussel</name>
    <name type="synonym">Mytilus polymorpha</name>
    <dbReference type="NCBI Taxonomy" id="45954"/>
    <lineage>
        <taxon>Eukaryota</taxon>
        <taxon>Metazoa</taxon>
        <taxon>Spiralia</taxon>
        <taxon>Lophotrochozoa</taxon>
        <taxon>Mollusca</taxon>
        <taxon>Bivalvia</taxon>
        <taxon>Autobranchia</taxon>
        <taxon>Heteroconchia</taxon>
        <taxon>Euheterodonta</taxon>
        <taxon>Imparidentia</taxon>
        <taxon>Neoheterodontei</taxon>
        <taxon>Myida</taxon>
        <taxon>Dreissenoidea</taxon>
        <taxon>Dreissenidae</taxon>
        <taxon>Dreissena</taxon>
    </lineage>
</organism>
<evidence type="ECO:0000256" key="1">
    <source>
        <dbReference type="SAM" id="MobiDB-lite"/>
    </source>
</evidence>
<feature type="region of interest" description="Disordered" evidence="1">
    <location>
        <begin position="1"/>
        <end position="21"/>
    </location>
</feature>
<dbReference type="AlphaFoldDB" id="A0A9D4N5T3"/>
<dbReference type="EMBL" id="JAIWYP010000001">
    <property type="protein sequence ID" value="KAH3888398.1"/>
    <property type="molecule type" value="Genomic_DNA"/>
</dbReference>
<reference evidence="2" key="2">
    <citation type="submission" date="2020-11" db="EMBL/GenBank/DDBJ databases">
        <authorList>
            <person name="McCartney M.A."/>
            <person name="Auch B."/>
            <person name="Kono T."/>
            <person name="Mallez S."/>
            <person name="Becker A."/>
            <person name="Gohl D.M."/>
            <person name="Silverstein K.A.T."/>
            <person name="Koren S."/>
            <person name="Bechman K.B."/>
            <person name="Herman A."/>
            <person name="Abrahante J.E."/>
            <person name="Garbe J."/>
        </authorList>
    </citation>
    <scope>NUCLEOTIDE SEQUENCE</scope>
    <source>
        <strain evidence="2">Duluth1</strain>
        <tissue evidence="2">Whole animal</tissue>
    </source>
</reference>
<reference evidence="2" key="1">
    <citation type="journal article" date="2019" name="bioRxiv">
        <title>The Genome of the Zebra Mussel, Dreissena polymorpha: A Resource for Invasive Species Research.</title>
        <authorList>
            <person name="McCartney M.A."/>
            <person name="Auch B."/>
            <person name="Kono T."/>
            <person name="Mallez S."/>
            <person name="Zhang Y."/>
            <person name="Obille A."/>
            <person name="Becker A."/>
            <person name="Abrahante J.E."/>
            <person name="Garbe J."/>
            <person name="Badalamenti J.P."/>
            <person name="Herman A."/>
            <person name="Mangelson H."/>
            <person name="Liachko I."/>
            <person name="Sullivan S."/>
            <person name="Sone E.D."/>
            <person name="Koren S."/>
            <person name="Silverstein K.A.T."/>
            <person name="Beckman K.B."/>
            <person name="Gohl D.M."/>
        </authorList>
    </citation>
    <scope>NUCLEOTIDE SEQUENCE</scope>
    <source>
        <strain evidence="2">Duluth1</strain>
        <tissue evidence="2">Whole animal</tissue>
    </source>
</reference>
<evidence type="ECO:0000313" key="2">
    <source>
        <dbReference type="EMBL" id="KAH3888398.1"/>
    </source>
</evidence>
<sequence length="273" mass="30393">MAESNSEKHNAPCNKSTDRVAEPDSINEQIECIEGIFQCMNDISLMVQKARMLSREADVRAKFAVEFANRAVAEAQSAHQVSETLARTSRVVAALALEVSNKTDKYIDNLDESEYRYSRSIGTDTSFFSDDTYGDNSYNTDESFGCNASTINAKEMGNQESPADKATVAPFIEEKQMALINILNVELKDKSLVCEDGYEKQLIETTETRNNATGDIMDNCKENRPAEEIISQTLDEKRKMQLYRDSKKVAAMQSLATGDAPPQTSNVYQEQGT</sequence>
<gene>
    <name evidence="2" type="ORF">DPMN_012431</name>
</gene>
<comment type="caution">
    <text evidence="2">The sequence shown here is derived from an EMBL/GenBank/DDBJ whole genome shotgun (WGS) entry which is preliminary data.</text>
</comment>
<protein>
    <submittedName>
        <fullName evidence="2">Uncharacterized protein</fullName>
    </submittedName>
</protein>
<feature type="compositionally biased region" description="Polar residues" evidence="1">
    <location>
        <begin position="262"/>
        <end position="273"/>
    </location>
</feature>
<proteinExistence type="predicted"/>
<keyword evidence="3" id="KW-1185">Reference proteome</keyword>
<accession>A0A9D4N5T3</accession>
<name>A0A9D4N5T3_DREPO</name>
<feature type="region of interest" description="Disordered" evidence="1">
    <location>
        <begin position="253"/>
        <end position="273"/>
    </location>
</feature>
<dbReference type="Proteomes" id="UP000828390">
    <property type="component" value="Unassembled WGS sequence"/>
</dbReference>
<evidence type="ECO:0000313" key="3">
    <source>
        <dbReference type="Proteomes" id="UP000828390"/>
    </source>
</evidence>